<sequence length="805" mass="93428">MSSDPLQQVCDLIKGDLSLERVRDIKEQLLKEKSVVEYQLNKESDKYYGEVEESLKLLNLSKNSVTSIKQQINEVNKLGNDNRFAINRYDILFRATKLYETVNTTSSIYDRIYNFVALMEHIERLLVAELAEDALETGCPHLLEIHFLLTSARDFQEQVVVMAKEATEDAQRTVMKLFSRLSGIISKFDKLLDGLTYDIVEMARAEQISLAIRLFKIYDLEEREDLRIEAIRNIIKKKEIEIEKSSIKKLPNSKNTARLQDETPKVIEYPTNKGLYQEIMSGTISTRTAPRGYKHFLINGINNSISEMFGEMREKYVGDQKFDVLDNMDWIFNELIIVKEHIANCCPPHWNIFEVYFDQYYKELHSLITDLVESEPETIIILDILAFDKTFQDTLKQDFGFTKSEVKSVIGDKEKETLFKDYLNLIVVKMTEWIGNLEKAEFDVFLERSTPPHSDSDGLLFLDGTKTCFQMFTQQVEVAAGTNQAKILVGVVERFSDLLTKRQKNWISKISEEIKKQINYNHKYDIDPESITPEDECPGGLVEYLIAVSNDQMKAADYAVAISSKYGKLVSKVYEKQITNHLEGTLDGFAEVAQCSSLGLITLMFDDLRKPYQEIFSKTWYMGSQAQQIADTLDEYLLDIKPQMNSVLFVNFIDNVIGETIIKFLTALSFEHSFKNKNNKFLEAMKRDFEIFYQLFVKVLDGNESKDTLITQNFTVMEFFMDLSCEPIDSILDIWQKYLEVYWDSRIDLLVGILKCRKDVSSSERKKIVQQATEMLHEYRRNMEANGVDREPTLMRRFVLEFEKQ</sequence>
<dbReference type="OrthoDB" id="190098at2759"/>
<keyword evidence="2" id="KW-0813">Transport</keyword>
<dbReference type="GO" id="GO:0000149">
    <property type="term" value="F:SNARE binding"/>
    <property type="evidence" value="ECO:0007669"/>
    <property type="project" value="TreeGrafter"/>
</dbReference>
<accession>A0A6C1DU89</accession>
<evidence type="ECO:0000313" key="5">
    <source>
        <dbReference type="Proteomes" id="UP000501346"/>
    </source>
</evidence>
<organism evidence="4 5">
    <name type="scientific">Saccharomyces pastorianus</name>
    <name type="common">Lager yeast</name>
    <name type="synonym">Saccharomyces cerevisiae x Saccharomyces eubayanus</name>
    <dbReference type="NCBI Taxonomy" id="27292"/>
    <lineage>
        <taxon>Eukaryota</taxon>
        <taxon>Fungi</taxon>
        <taxon>Dikarya</taxon>
        <taxon>Ascomycota</taxon>
        <taxon>Saccharomycotina</taxon>
        <taxon>Saccharomycetes</taxon>
        <taxon>Saccharomycetales</taxon>
        <taxon>Saccharomycetaceae</taxon>
        <taxon>Saccharomyces</taxon>
    </lineage>
</organism>
<dbReference type="Proteomes" id="UP000501346">
    <property type="component" value="Chromosome ScIX"/>
</dbReference>
<dbReference type="GO" id="GO:0051601">
    <property type="term" value="P:exocyst localization"/>
    <property type="evidence" value="ECO:0007669"/>
    <property type="project" value="TreeGrafter"/>
</dbReference>
<dbReference type="InterPro" id="IPR010326">
    <property type="entry name" value="EXOC3/Sec6"/>
</dbReference>
<dbReference type="EMBL" id="CP048990">
    <property type="protein sequence ID" value="QID80163.1"/>
    <property type="molecule type" value="Genomic_DNA"/>
</dbReference>
<dbReference type="Gene3D" id="1.10.357.70">
    <property type="entry name" value="Exocyst complex component Sec6, C-terminal domain"/>
    <property type="match status" value="1"/>
</dbReference>
<reference evidence="4 5" key="1">
    <citation type="journal article" date="2019" name="BMC Genomics">
        <title>Chromosome level assembly and comparative genome analysis confirm lager-brewing yeasts originated from a single hybridization.</title>
        <authorList>
            <person name="Salazar A.N."/>
            <person name="Gorter de Vries A.R."/>
            <person name="van den Broek M."/>
            <person name="Brouwers N."/>
            <person name="de la Torre Cortes P."/>
            <person name="Kuijpers N.G.A."/>
            <person name="Daran J.G."/>
            <person name="Abeel T."/>
        </authorList>
    </citation>
    <scope>NUCLEOTIDE SEQUENCE [LARGE SCALE GENOMIC DNA]</scope>
    <source>
        <strain evidence="4 5">CBS 1483</strain>
    </source>
</reference>
<dbReference type="InterPro" id="IPR042532">
    <property type="entry name" value="EXOC3/Sec6_C"/>
</dbReference>
<dbReference type="FunFam" id="1.10.357.50:FF:000006">
    <property type="entry name" value="Exocyst complex component sec6"/>
    <property type="match status" value="1"/>
</dbReference>
<dbReference type="PANTHER" id="PTHR21292">
    <property type="entry name" value="EXOCYST COMPLEX COMPONENT SEC6-RELATED"/>
    <property type="match status" value="1"/>
</dbReference>
<evidence type="ECO:0000256" key="2">
    <source>
        <dbReference type="ARBA" id="ARBA00022448"/>
    </source>
</evidence>
<evidence type="ECO:0000313" key="4">
    <source>
        <dbReference type="EMBL" id="QID80163.1"/>
    </source>
</evidence>
<keyword evidence="3" id="KW-0268">Exocytosis</keyword>
<dbReference type="Gene3D" id="1.10.357.50">
    <property type="match status" value="1"/>
</dbReference>
<dbReference type="AlphaFoldDB" id="A0A6C1DU89"/>
<keyword evidence="5" id="KW-1185">Reference proteome</keyword>
<proteinExistence type="inferred from homology"/>
<evidence type="ECO:0000256" key="3">
    <source>
        <dbReference type="ARBA" id="ARBA00022483"/>
    </source>
</evidence>
<name>A0A6C1DU89_SACPS</name>
<dbReference type="PANTHER" id="PTHR21292:SF1">
    <property type="entry name" value="EXOCYST COMPLEX COMPONENT 3"/>
    <property type="match status" value="1"/>
</dbReference>
<gene>
    <name evidence="4" type="primary">SEC6_1</name>
    <name evidence="4" type="ORF">GRS66_002472</name>
</gene>
<dbReference type="GO" id="GO:0000145">
    <property type="term" value="C:exocyst"/>
    <property type="evidence" value="ECO:0007669"/>
    <property type="project" value="InterPro"/>
</dbReference>
<protein>
    <submittedName>
        <fullName evidence="4">SNARE-binding exocyst subunit S6</fullName>
    </submittedName>
</protein>
<dbReference type="SMR" id="A0A6C1DU89"/>
<dbReference type="FunFam" id="1.10.357.70:FF:000008">
    <property type="entry name" value="Exocyst complex component"/>
    <property type="match status" value="1"/>
</dbReference>
<dbReference type="Pfam" id="PF06046">
    <property type="entry name" value="Sec6"/>
    <property type="match status" value="1"/>
</dbReference>
<comment type="similarity">
    <text evidence="1">Belongs to the SEC6 family.</text>
</comment>
<dbReference type="GO" id="GO:0006887">
    <property type="term" value="P:exocytosis"/>
    <property type="evidence" value="ECO:0007669"/>
    <property type="project" value="UniProtKB-KW"/>
</dbReference>
<evidence type="ECO:0000256" key="1">
    <source>
        <dbReference type="ARBA" id="ARBA00009447"/>
    </source>
</evidence>